<evidence type="ECO:0000256" key="4">
    <source>
        <dbReference type="ARBA" id="ARBA00023163"/>
    </source>
</evidence>
<organism evidence="6 7">
    <name type="scientific">Nitratireductor arenosus</name>
    <dbReference type="NCBI Taxonomy" id="2682096"/>
    <lineage>
        <taxon>Bacteria</taxon>
        <taxon>Pseudomonadati</taxon>
        <taxon>Pseudomonadota</taxon>
        <taxon>Alphaproteobacteria</taxon>
        <taxon>Hyphomicrobiales</taxon>
        <taxon>Phyllobacteriaceae</taxon>
        <taxon>Nitratireductor</taxon>
    </lineage>
</organism>
<dbReference type="SUPFAM" id="SSF46785">
    <property type="entry name" value="Winged helix' DNA-binding domain"/>
    <property type="match status" value="1"/>
</dbReference>
<dbReference type="GO" id="GO:0043565">
    <property type="term" value="F:sequence-specific DNA binding"/>
    <property type="evidence" value="ECO:0007669"/>
    <property type="project" value="TreeGrafter"/>
</dbReference>
<dbReference type="Gene3D" id="3.40.190.10">
    <property type="entry name" value="Periplasmic binding protein-like II"/>
    <property type="match status" value="2"/>
</dbReference>
<dbReference type="GO" id="GO:0003700">
    <property type="term" value="F:DNA-binding transcription factor activity"/>
    <property type="evidence" value="ECO:0007669"/>
    <property type="project" value="InterPro"/>
</dbReference>
<dbReference type="InterPro" id="IPR005119">
    <property type="entry name" value="LysR_subst-bd"/>
</dbReference>
<reference evidence="6 7" key="1">
    <citation type="submission" date="2019-12" db="EMBL/GenBank/DDBJ databases">
        <title>Nitratireductor arenosus sp. nov., Isolated from sea sand, Jeju island, South Korea.</title>
        <authorList>
            <person name="Kim W."/>
        </authorList>
    </citation>
    <scope>NUCLEOTIDE SEQUENCE [LARGE SCALE GENOMIC DNA]</scope>
    <source>
        <strain evidence="6 7">CAU 1489</strain>
    </source>
</reference>
<dbReference type="SUPFAM" id="SSF53850">
    <property type="entry name" value="Periplasmic binding protein-like II"/>
    <property type="match status" value="1"/>
</dbReference>
<evidence type="ECO:0000313" key="6">
    <source>
        <dbReference type="EMBL" id="MVA98348.1"/>
    </source>
</evidence>
<evidence type="ECO:0000256" key="3">
    <source>
        <dbReference type="ARBA" id="ARBA00023125"/>
    </source>
</evidence>
<dbReference type="Pfam" id="PF00126">
    <property type="entry name" value="HTH_1"/>
    <property type="match status" value="1"/>
</dbReference>
<evidence type="ECO:0000259" key="5">
    <source>
        <dbReference type="PROSITE" id="PS50931"/>
    </source>
</evidence>
<sequence length="305" mass="33836">MNLSRALIPDLSVLQAFECAARHGSFTQAAAELNLTQSAVSRQIRALESQLGVVLFERVRRHVVLSATGRALLPSVMKLLAQSEELVQRAMASCDGRSVLSLATLPTFASRWLLPRLPDFTARHPDIVVNIASRSEPFDLSDRDFDLAIHYGQPVWAHAHCTYLCSEIILPVASPALLERHRVTTVEDLAGAPLLHLATRPQQWPDWFAQHDAPDVIAYHGHRFDQFNMIIEAACIGLGFALLPKYLIESDLAAGRLQVALDRSMTTENNYYLVSPEGKTDYGAVKAFETWILSRVSSSPALDQR</sequence>
<keyword evidence="7" id="KW-1185">Reference proteome</keyword>
<protein>
    <submittedName>
        <fullName evidence="6">LysR family transcriptional regulator</fullName>
    </submittedName>
</protein>
<dbReference type="AlphaFoldDB" id="A0A844QJY4"/>
<name>A0A844QJY4_9HYPH</name>
<dbReference type="CDD" id="cd00090">
    <property type="entry name" value="HTH_ARSR"/>
    <property type="match status" value="1"/>
</dbReference>
<feature type="domain" description="HTH lysR-type" evidence="5">
    <location>
        <begin position="9"/>
        <end position="66"/>
    </location>
</feature>
<dbReference type="Gene3D" id="1.10.10.10">
    <property type="entry name" value="Winged helix-like DNA-binding domain superfamily/Winged helix DNA-binding domain"/>
    <property type="match status" value="1"/>
</dbReference>
<comment type="caution">
    <text evidence="6">The sequence shown here is derived from an EMBL/GenBank/DDBJ whole genome shotgun (WGS) entry which is preliminary data.</text>
</comment>
<dbReference type="PANTHER" id="PTHR30537:SF26">
    <property type="entry name" value="GLYCINE CLEAVAGE SYSTEM TRANSCRIPTIONAL ACTIVATOR"/>
    <property type="match status" value="1"/>
</dbReference>
<dbReference type="Pfam" id="PF03466">
    <property type="entry name" value="LysR_substrate"/>
    <property type="match status" value="1"/>
</dbReference>
<dbReference type="InterPro" id="IPR011991">
    <property type="entry name" value="ArsR-like_HTH"/>
</dbReference>
<dbReference type="InterPro" id="IPR000847">
    <property type="entry name" value="LysR_HTH_N"/>
</dbReference>
<evidence type="ECO:0000313" key="7">
    <source>
        <dbReference type="Proteomes" id="UP000463224"/>
    </source>
</evidence>
<comment type="similarity">
    <text evidence="1">Belongs to the LysR transcriptional regulatory family.</text>
</comment>
<dbReference type="PRINTS" id="PR00039">
    <property type="entry name" value="HTHLYSR"/>
</dbReference>
<dbReference type="PROSITE" id="PS50931">
    <property type="entry name" value="HTH_LYSR"/>
    <property type="match status" value="1"/>
</dbReference>
<gene>
    <name evidence="6" type="ORF">GN330_13950</name>
</gene>
<dbReference type="InterPro" id="IPR036390">
    <property type="entry name" value="WH_DNA-bd_sf"/>
</dbReference>
<accession>A0A844QJY4</accession>
<dbReference type="EMBL" id="WPHG01000003">
    <property type="protein sequence ID" value="MVA98348.1"/>
    <property type="molecule type" value="Genomic_DNA"/>
</dbReference>
<dbReference type="InterPro" id="IPR036388">
    <property type="entry name" value="WH-like_DNA-bd_sf"/>
</dbReference>
<dbReference type="Proteomes" id="UP000463224">
    <property type="component" value="Unassembled WGS sequence"/>
</dbReference>
<keyword evidence="4" id="KW-0804">Transcription</keyword>
<dbReference type="FunFam" id="3.40.190.10:FF:000017">
    <property type="entry name" value="Glycine cleavage system transcriptional activator"/>
    <property type="match status" value="1"/>
</dbReference>
<evidence type="ECO:0000256" key="2">
    <source>
        <dbReference type="ARBA" id="ARBA00023015"/>
    </source>
</evidence>
<evidence type="ECO:0000256" key="1">
    <source>
        <dbReference type="ARBA" id="ARBA00009437"/>
    </source>
</evidence>
<dbReference type="RefSeq" id="WP_156713296.1">
    <property type="nucleotide sequence ID" value="NZ_WPHG01000003.1"/>
</dbReference>
<keyword evidence="3" id="KW-0238">DNA-binding</keyword>
<dbReference type="CDD" id="cd08481">
    <property type="entry name" value="PBP2_GcdR_like"/>
    <property type="match status" value="1"/>
</dbReference>
<dbReference type="FunFam" id="1.10.10.10:FF:000001">
    <property type="entry name" value="LysR family transcriptional regulator"/>
    <property type="match status" value="1"/>
</dbReference>
<keyword evidence="2" id="KW-0805">Transcription regulation</keyword>
<dbReference type="InterPro" id="IPR058163">
    <property type="entry name" value="LysR-type_TF_proteobact-type"/>
</dbReference>
<dbReference type="GO" id="GO:0006351">
    <property type="term" value="P:DNA-templated transcription"/>
    <property type="evidence" value="ECO:0007669"/>
    <property type="project" value="TreeGrafter"/>
</dbReference>
<dbReference type="PANTHER" id="PTHR30537">
    <property type="entry name" value="HTH-TYPE TRANSCRIPTIONAL REGULATOR"/>
    <property type="match status" value="1"/>
</dbReference>
<proteinExistence type="inferred from homology"/>